<dbReference type="Gene3D" id="2.30.30.60">
    <property type="match status" value="1"/>
</dbReference>
<dbReference type="InterPro" id="IPR006685">
    <property type="entry name" value="MscS_channel_2nd"/>
</dbReference>
<sequence length="553" mass="62656">MPSYLANKWCLFVCLLSLLSFFPLFAFSEESTVPPSESHPIITEIETLQQQLLDTLDAEEALAGEEQIKKYLDANAVNEKLRDAIEKAITLELADKQILLDAIAFQQADSADAFAEAPSLLNEIADDLYAAESQDKLSFLGEYNEILTLFDSIFVDTSENIIWLQRLGEDTAQETLAFNQVLLKRLNSITTTLKFLEQERRIYDVKFDVAPDKEKSLIEVEKVILTYRVEMLAKSLNKIIKVADKQHIDTTAFRVFHFETTREITKELFSISVIKVIFQHSLDAISEFFTEHLAKLFIQILIIVFIVVLTYYLSLIAKRSMTKLVASDNIDIPQLMKDFLVSMTGRLIFLIGFVVALSQLGIDFLPILTGFGIAGVIVGFALQDTLSNFASGMMLLIYRPFDVGDFVSAGGVEGKVGHMSLVNTTIRTFDNQIIIIPNNSIWGNVIKNMTHERVRRVDMTFNAGYGDSSAFVKQTLQDIVDNHPSILRSPKAIIKLEKLGASSVEFIVRPWVKTDDYWDVLWDITWEVKEEFEKKGITIPYPQHDVHLHKSTE</sequence>
<keyword evidence="6 7" id="KW-0472">Membrane</keyword>
<dbReference type="InterPro" id="IPR011014">
    <property type="entry name" value="MscS_channel_TM-2"/>
</dbReference>
<evidence type="ECO:0000256" key="1">
    <source>
        <dbReference type="ARBA" id="ARBA00004651"/>
    </source>
</evidence>
<evidence type="ECO:0000256" key="2">
    <source>
        <dbReference type="ARBA" id="ARBA00008017"/>
    </source>
</evidence>
<feature type="chain" id="PRO_5047452235" description="Small-conductance mechanosensitive channel" evidence="8">
    <location>
        <begin position="27"/>
        <end position="553"/>
    </location>
</feature>
<keyword evidence="8" id="KW-0732">Signal</keyword>
<comment type="function">
    <text evidence="7">Mechanosensitive channel that participates in the regulation of osmotic pressure changes within the cell, opening in response to stretch forces in the membrane lipid bilayer, without the need for other proteins. Contributes to normal resistance to hypoosmotic shock. Forms an ion channel of 1.0 nanosiemens conductance with a slight preference for anions.</text>
</comment>
<evidence type="ECO:0000256" key="8">
    <source>
        <dbReference type="SAM" id="SignalP"/>
    </source>
</evidence>
<feature type="transmembrane region" description="Helical" evidence="7">
    <location>
        <begin position="338"/>
        <end position="358"/>
    </location>
</feature>
<comment type="subunit">
    <text evidence="7">Homoheptamer.</text>
</comment>
<evidence type="ECO:0000256" key="5">
    <source>
        <dbReference type="ARBA" id="ARBA00022989"/>
    </source>
</evidence>
<keyword evidence="7" id="KW-0406">Ion transport</keyword>
<dbReference type="SUPFAM" id="SSF82861">
    <property type="entry name" value="Mechanosensitive channel protein MscS (YggB), transmembrane region"/>
    <property type="match status" value="1"/>
</dbReference>
<dbReference type="InterPro" id="IPR049278">
    <property type="entry name" value="MS_channel_C"/>
</dbReference>
<gene>
    <name evidence="11" type="ORF">LRP50_15495</name>
</gene>
<protein>
    <recommendedName>
        <fullName evidence="7">Small-conductance mechanosensitive channel</fullName>
    </recommendedName>
</protein>
<reference evidence="11" key="1">
    <citation type="submission" date="2021-12" db="EMBL/GenBank/DDBJ databases">
        <title>Enterovibrio ZSDZ35 sp. nov. and Enterovibrio ZSDZ42 sp. nov., isolated from coastal seawater in Qingdao.</title>
        <authorList>
            <person name="Zhang P."/>
        </authorList>
    </citation>
    <scope>NUCLEOTIDE SEQUENCE</scope>
    <source>
        <strain evidence="11">ZSDZ42</strain>
    </source>
</reference>
<feature type="domain" description="Mechanosensitive ion channel MscS" evidence="9">
    <location>
        <begin position="384"/>
        <end position="451"/>
    </location>
</feature>
<keyword evidence="7" id="KW-0407">Ion channel</keyword>
<keyword evidence="7" id="KW-0997">Cell inner membrane</keyword>
<dbReference type="Pfam" id="PF00924">
    <property type="entry name" value="MS_channel_2nd"/>
    <property type="match status" value="1"/>
</dbReference>
<comment type="caution">
    <text evidence="7">Lacks conserved residue(s) required for the propagation of feature annotation.</text>
</comment>
<dbReference type="Gene3D" id="1.10.287.1260">
    <property type="match status" value="1"/>
</dbReference>
<dbReference type="Gene3D" id="3.30.70.100">
    <property type="match status" value="1"/>
</dbReference>
<comment type="similarity">
    <text evidence="2 7">Belongs to the MscS (TC 1.A.23) family.</text>
</comment>
<evidence type="ECO:0000313" key="12">
    <source>
        <dbReference type="Proteomes" id="UP001149400"/>
    </source>
</evidence>
<evidence type="ECO:0000259" key="10">
    <source>
        <dbReference type="Pfam" id="PF21082"/>
    </source>
</evidence>
<dbReference type="SUPFAM" id="SSF82689">
    <property type="entry name" value="Mechanosensitive channel protein MscS (YggB), C-terminal domain"/>
    <property type="match status" value="1"/>
</dbReference>
<evidence type="ECO:0000256" key="3">
    <source>
        <dbReference type="ARBA" id="ARBA00022475"/>
    </source>
</evidence>
<keyword evidence="12" id="KW-1185">Reference proteome</keyword>
<evidence type="ECO:0000313" key="11">
    <source>
        <dbReference type="EMBL" id="MDD1794538.1"/>
    </source>
</evidence>
<feature type="domain" description="Mechanosensitive ion channel MscS C-terminal" evidence="10">
    <location>
        <begin position="457"/>
        <end position="539"/>
    </location>
</feature>
<name>A0ABT5R2P8_9GAMM</name>
<dbReference type="PANTHER" id="PTHR30221:SF1">
    <property type="entry name" value="SMALL-CONDUCTANCE MECHANOSENSITIVE CHANNEL"/>
    <property type="match status" value="1"/>
</dbReference>
<dbReference type="EMBL" id="JAJUBC010000018">
    <property type="protein sequence ID" value="MDD1794538.1"/>
    <property type="molecule type" value="Genomic_DNA"/>
</dbReference>
<evidence type="ECO:0000256" key="6">
    <source>
        <dbReference type="ARBA" id="ARBA00023136"/>
    </source>
</evidence>
<dbReference type="SUPFAM" id="SSF50182">
    <property type="entry name" value="Sm-like ribonucleoproteins"/>
    <property type="match status" value="1"/>
</dbReference>
<evidence type="ECO:0000256" key="4">
    <source>
        <dbReference type="ARBA" id="ARBA00022692"/>
    </source>
</evidence>
<dbReference type="Pfam" id="PF21082">
    <property type="entry name" value="MS_channel_3rd"/>
    <property type="match status" value="1"/>
</dbReference>
<accession>A0ABT5R2P8</accession>
<dbReference type="InterPro" id="IPR011066">
    <property type="entry name" value="MscS_channel_C_sf"/>
</dbReference>
<keyword evidence="4 7" id="KW-0812">Transmembrane</keyword>
<keyword evidence="7" id="KW-0813">Transport</keyword>
<feature type="transmembrane region" description="Helical" evidence="7">
    <location>
        <begin position="296"/>
        <end position="317"/>
    </location>
</feature>
<dbReference type="InterPro" id="IPR045275">
    <property type="entry name" value="MscS_archaea/bacteria_type"/>
</dbReference>
<keyword evidence="5 7" id="KW-1133">Transmembrane helix</keyword>
<evidence type="ECO:0000256" key="7">
    <source>
        <dbReference type="RuleBase" id="RU369025"/>
    </source>
</evidence>
<dbReference type="InterPro" id="IPR023408">
    <property type="entry name" value="MscS_beta-dom_sf"/>
</dbReference>
<feature type="transmembrane region" description="Helical" evidence="7">
    <location>
        <begin position="364"/>
        <end position="382"/>
    </location>
</feature>
<dbReference type="PANTHER" id="PTHR30221">
    <property type="entry name" value="SMALL-CONDUCTANCE MECHANOSENSITIVE CHANNEL"/>
    <property type="match status" value="1"/>
</dbReference>
<evidence type="ECO:0000259" key="9">
    <source>
        <dbReference type="Pfam" id="PF00924"/>
    </source>
</evidence>
<dbReference type="RefSeq" id="WP_274165365.1">
    <property type="nucleotide sequence ID" value="NZ_JAJUBC010000018.1"/>
</dbReference>
<proteinExistence type="inferred from homology"/>
<feature type="signal peptide" evidence="8">
    <location>
        <begin position="1"/>
        <end position="26"/>
    </location>
</feature>
<keyword evidence="3" id="KW-1003">Cell membrane</keyword>
<dbReference type="InterPro" id="IPR010920">
    <property type="entry name" value="LSM_dom_sf"/>
</dbReference>
<dbReference type="Proteomes" id="UP001149400">
    <property type="component" value="Unassembled WGS sequence"/>
</dbReference>
<comment type="subcellular location">
    <subcellularLocation>
        <location evidence="7">Cell inner membrane</location>
        <topology evidence="7">Multi-pass membrane protein</topology>
    </subcellularLocation>
    <subcellularLocation>
        <location evidence="1">Cell membrane</location>
        <topology evidence="1">Multi-pass membrane protein</topology>
    </subcellularLocation>
</comment>
<comment type="caution">
    <text evidence="11">The sequence shown here is derived from an EMBL/GenBank/DDBJ whole genome shotgun (WGS) entry which is preliminary data.</text>
</comment>
<organism evidence="11 12">
    <name type="scientific">Enterovibrio gelatinilyticus</name>
    <dbReference type="NCBI Taxonomy" id="2899819"/>
    <lineage>
        <taxon>Bacteria</taxon>
        <taxon>Pseudomonadati</taxon>
        <taxon>Pseudomonadota</taxon>
        <taxon>Gammaproteobacteria</taxon>
        <taxon>Vibrionales</taxon>
        <taxon>Vibrionaceae</taxon>
        <taxon>Enterovibrio</taxon>
    </lineage>
</organism>